<comment type="caution">
    <text evidence="1">The sequence shown here is derived from an EMBL/GenBank/DDBJ whole genome shotgun (WGS) entry which is preliminary data.</text>
</comment>
<evidence type="ECO:0000313" key="1">
    <source>
        <dbReference type="EMBL" id="TGY97485.1"/>
    </source>
</evidence>
<gene>
    <name evidence="1" type="ORF">E5329_04920</name>
</gene>
<organism evidence="1 2">
    <name type="scientific">Petralouisia muris</name>
    <dbReference type="NCBI Taxonomy" id="3032872"/>
    <lineage>
        <taxon>Bacteria</taxon>
        <taxon>Bacillati</taxon>
        <taxon>Bacillota</taxon>
        <taxon>Clostridia</taxon>
        <taxon>Lachnospirales</taxon>
        <taxon>Lachnospiraceae</taxon>
        <taxon>Petralouisia</taxon>
    </lineage>
</organism>
<protein>
    <submittedName>
        <fullName evidence="1">Tat pathway signal sequence</fullName>
    </submittedName>
</protein>
<accession>A0AC61S086</accession>
<sequence length="223" mass="24270">MPQKWKRIGMALFGVIVTGFCVGAFQKADLGADPFTCFVTGVAGLFHSKYSVFYLVITGMLLIAVFVVERHYIGIATVFNLFGVGVAADFMGRILDAWFLEPSMAVRAGIMAFGILGTCFAASLYFTADLGVSAYDAVSLIAANKYKIMAFKLCRIATDFVCVITGFACHVTIGVGTVITALFMGPVIQWFNTHLSEPFLYGRGKKSRMRKYNLAGEGYSFSV</sequence>
<dbReference type="EMBL" id="SRYA01000007">
    <property type="protein sequence ID" value="TGY97485.1"/>
    <property type="molecule type" value="Genomic_DNA"/>
</dbReference>
<keyword evidence="2" id="KW-1185">Reference proteome</keyword>
<name>A0AC61S086_9FIRM</name>
<proteinExistence type="predicted"/>
<dbReference type="Proteomes" id="UP000304953">
    <property type="component" value="Unassembled WGS sequence"/>
</dbReference>
<reference evidence="1" key="1">
    <citation type="submission" date="2019-04" db="EMBL/GenBank/DDBJ databases">
        <title>Microbes associate with the intestines of laboratory mice.</title>
        <authorList>
            <person name="Navarre W."/>
            <person name="Wong E."/>
            <person name="Huang K."/>
            <person name="Tropini C."/>
            <person name="Ng K."/>
            <person name="Yu B."/>
        </authorList>
    </citation>
    <scope>NUCLEOTIDE SEQUENCE</scope>
    <source>
        <strain evidence="1">NM01_1-7b</strain>
    </source>
</reference>
<evidence type="ECO:0000313" key="2">
    <source>
        <dbReference type="Proteomes" id="UP000304953"/>
    </source>
</evidence>